<evidence type="ECO:0000256" key="2">
    <source>
        <dbReference type="SAM" id="MobiDB-lite"/>
    </source>
</evidence>
<dbReference type="GO" id="GO:0008270">
    <property type="term" value="F:zinc ion binding"/>
    <property type="evidence" value="ECO:0007669"/>
    <property type="project" value="UniProtKB-KW"/>
</dbReference>
<keyword evidence="1" id="KW-0862">Zinc</keyword>
<dbReference type="GO" id="GO:0003676">
    <property type="term" value="F:nucleic acid binding"/>
    <property type="evidence" value="ECO:0007669"/>
    <property type="project" value="InterPro"/>
</dbReference>
<proteinExistence type="predicted"/>
<evidence type="ECO:0000313" key="4">
    <source>
        <dbReference type="EMBL" id="EER10984.1"/>
    </source>
</evidence>
<protein>
    <recommendedName>
        <fullName evidence="3">CCHC-type domain-containing protein</fullName>
    </recommendedName>
</protein>
<feature type="region of interest" description="Disordered" evidence="2">
    <location>
        <begin position="152"/>
        <end position="185"/>
    </location>
</feature>
<dbReference type="RefSeq" id="XP_002779189.1">
    <property type="nucleotide sequence ID" value="XM_002779143.1"/>
</dbReference>
<organism evidence="5">
    <name type="scientific">Perkinsus marinus (strain ATCC 50983 / TXsc)</name>
    <dbReference type="NCBI Taxonomy" id="423536"/>
    <lineage>
        <taxon>Eukaryota</taxon>
        <taxon>Sar</taxon>
        <taxon>Alveolata</taxon>
        <taxon>Perkinsozoa</taxon>
        <taxon>Perkinsea</taxon>
        <taxon>Perkinsida</taxon>
        <taxon>Perkinsidae</taxon>
        <taxon>Perkinsus</taxon>
    </lineage>
</organism>
<evidence type="ECO:0000256" key="1">
    <source>
        <dbReference type="PROSITE-ProRule" id="PRU00047"/>
    </source>
</evidence>
<gene>
    <name evidence="4" type="ORF">Pmar_PMAR029604</name>
</gene>
<keyword evidence="1" id="KW-0863">Zinc-finger</keyword>
<dbReference type="OrthoDB" id="10614187at2759"/>
<keyword evidence="1" id="KW-0479">Metal-binding</keyword>
<reference evidence="4 5" key="1">
    <citation type="submission" date="2008-07" db="EMBL/GenBank/DDBJ databases">
        <authorList>
            <person name="El-Sayed N."/>
            <person name="Caler E."/>
            <person name="Inman J."/>
            <person name="Amedeo P."/>
            <person name="Hass B."/>
            <person name="Wortman J."/>
        </authorList>
    </citation>
    <scope>NUCLEOTIDE SEQUENCE [LARGE SCALE GENOMIC DNA]</scope>
    <source>
        <strain evidence="5">ATCC 50983 / TXsc</strain>
    </source>
</reference>
<evidence type="ECO:0000259" key="3">
    <source>
        <dbReference type="PROSITE" id="PS50158"/>
    </source>
</evidence>
<dbReference type="InParanoid" id="C5KWY0"/>
<keyword evidence="5" id="KW-1185">Reference proteome</keyword>
<dbReference type="GeneID" id="9056200"/>
<dbReference type="AlphaFoldDB" id="C5KWY0"/>
<evidence type="ECO:0000313" key="5">
    <source>
        <dbReference type="Proteomes" id="UP000007800"/>
    </source>
</evidence>
<dbReference type="EMBL" id="GG677097">
    <property type="protein sequence ID" value="EER10984.1"/>
    <property type="molecule type" value="Genomic_DNA"/>
</dbReference>
<dbReference type="PROSITE" id="PS50158">
    <property type="entry name" value="ZF_CCHC"/>
    <property type="match status" value="1"/>
</dbReference>
<sequence length="225" mass="25796">MGSKKRRRLEEVVSSYAGCAVFYYYYLRRCIEPDVFENMMLPNPQGTRSSYAMLVDLFWTRLMSVIDSDGETSNILAGWNSLSISSDESFVDFLARFEGSQRALAAVGNPMTPELAKQALLSKITPHLQQFAKTHQLDPYSRLVCRITLEDRERRQQQQSQKPRQASRGHSTDVNIVEEDGDYDVQQVGTTKPTCRRCGKANHHAKDCRQKEPEHVSRRCKRCGR</sequence>
<name>C5KWY0_PERM5</name>
<dbReference type="InterPro" id="IPR001878">
    <property type="entry name" value="Znf_CCHC"/>
</dbReference>
<accession>C5KWY0</accession>
<dbReference type="Proteomes" id="UP000007800">
    <property type="component" value="Unassembled WGS sequence"/>
</dbReference>
<feature type="domain" description="CCHC-type" evidence="3">
    <location>
        <begin position="195"/>
        <end position="210"/>
    </location>
</feature>
<feature type="compositionally biased region" description="Low complexity" evidence="2">
    <location>
        <begin position="157"/>
        <end position="168"/>
    </location>
</feature>